<evidence type="ECO:0000313" key="1">
    <source>
        <dbReference type="EMBL" id="KAJ5372449.1"/>
    </source>
</evidence>
<reference evidence="1" key="1">
    <citation type="submission" date="2022-12" db="EMBL/GenBank/DDBJ databases">
        <authorList>
            <person name="Petersen C."/>
        </authorList>
    </citation>
    <scope>NUCLEOTIDE SEQUENCE</scope>
    <source>
        <strain evidence="1">IBT 3081</strain>
    </source>
</reference>
<organism evidence="1 2">
    <name type="scientific">Penicillium concentricum</name>
    <dbReference type="NCBI Taxonomy" id="293559"/>
    <lineage>
        <taxon>Eukaryota</taxon>
        <taxon>Fungi</taxon>
        <taxon>Dikarya</taxon>
        <taxon>Ascomycota</taxon>
        <taxon>Pezizomycotina</taxon>
        <taxon>Eurotiomycetes</taxon>
        <taxon>Eurotiomycetidae</taxon>
        <taxon>Eurotiales</taxon>
        <taxon>Aspergillaceae</taxon>
        <taxon>Penicillium</taxon>
    </lineage>
</organism>
<comment type="caution">
    <text evidence="1">The sequence shown here is derived from an EMBL/GenBank/DDBJ whole genome shotgun (WGS) entry which is preliminary data.</text>
</comment>
<name>A0A9W9S7L5_9EURO</name>
<sequence length="134" mass="15382">MPVICDMDTFQQMRADWGAARCNFAKHLVRTGEHYGITSTIYKLSVEKWESINRNWTTQYEAQLNQLGDDAVALTLTQSNIHPCQVRVPALHEDKFPDMGDEDIVGPMTVAGCRAKSEKKRNFFRFFQDLVSRP</sequence>
<dbReference type="RefSeq" id="XP_056578435.1">
    <property type="nucleotide sequence ID" value="XM_056722185.1"/>
</dbReference>
<dbReference type="OrthoDB" id="3882058at2759"/>
<dbReference type="AlphaFoldDB" id="A0A9W9S7L5"/>
<dbReference type="Proteomes" id="UP001147752">
    <property type="component" value="Unassembled WGS sequence"/>
</dbReference>
<dbReference type="GeneID" id="81461368"/>
<gene>
    <name evidence="1" type="ORF">N7517_004455</name>
</gene>
<proteinExistence type="predicted"/>
<accession>A0A9W9S7L5</accession>
<protein>
    <submittedName>
        <fullName evidence="1">Uncharacterized protein</fullName>
    </submittedName>
</protein>
<dbReference type="EMBL" id="JAPZBT010000002">
    <property type="protein sequence ID" value="KAJ5372449.1"/>
    <property type="molecule type" value="Genomic_DNA"/>
</dbReference>
<keyword evidence="2" id="KW-1185">Reference proteome</keyword>
<evidence type="ECO:0000313" key="2">
    <source>
        <dbReference type="Proteomes" id="UP001147752"/>
    </source>
</evidence>
<reference evidence="1" key="2">
    <citation type="journal article" date="2023" name="IMA Fungus">
        <title>Comparative genomic study of the Penicillium genus elucidates a diverse pangenome and 15 lateral gene transfer events.</title>
        <authorList>
            <person name="Petersen C."/>
            <person name="Sorensen T."/>
            <person name="Nielsen M.R."/>
            <person name="Sondergaard T.E."/>
            <person name="Sorensen J.L."/>
            <person name="Fitzpatrick D.A."/>
            <person name="Frisvad J.C."/>
            <person name="Nielsen K.L."/>
        </authorList>
    </citation>
    <scope>NUCLEOTIDE SEQUENCE</scope>
    <source>
        <strain evidence="1">IBT 3081</strain>
    </source>
</reference>